<gene>
    <name evidence="2" type="ORF">BCV71DRAFT_279885</name>
</gene>
<organism evidence="2 3">
    <name type="scientific">Rhizopus microsporus</name>
    <dbReference type="NCBI Taxonomy" id="58291"/>
    <lineage>
        <taxon>Eukaryota</taxon>
        <taxon>Fungi</taxon>
        <taxon>Fungi incertae sedis</taxon>
        <taxon>Mucoromycota</taxon>
        <taxon>Mucoromycotina</taxon>
        <taxon>Mucoromycetes</taxon>
        <taxon>Mucorales</taxon>
        <taxon>Mucorineae</taxon>
        <taxon>Rhizopodaceae</taxon>
        <taxon>Rhizopus</taxon>
    </lineage>
</organism>
<dbReference type="Proteomes" id="UP000242381">
    <property type="component" value="Unassembled WGS sequence"/>
</dbReference>
<name>A0A1X0S8L3_RHIZD</name>
<protein>
    <submittedName>
        <fullName evidence="2">Uncharacterized protein</fullName>
    </submittedName>
</protein>
<evidence type="ECO:0000313" key="3">
    <source>
        <dbReference type="Proteomes" id="UP000242381"/>
    </source>
</evidence>
<feature type="region of interest" description="Disordered" evidence="1">
    <location>
        <begin position="24"/>
        <end position="43"/>
    </location>
</feature>
<proteinExistence type="predicted"/>
<evidence type="ECO:0000313" key="2">
    <source>
        <dbReference type="EMBL" id="ORE20625.1"/>
    </source>
</evidence>
<dbReference type="VEuPathDB" id="FungiDB:BCV72DRAFT_241093"/>
<dbReference type="EMBL" id="KV921291">
    <property type="protein sequence ID" value="ORE20625.1"/>
    <property type="molecule type" value="Genomic_DNA"/>
</dbReference>
<reference evidence="2 3" key="1">
    <citation type="journal article" date="2016" name="Proc. Natl. Acad. Sci. U.S.A.">
        <title>Lipid metabolic changes in an early divergent fungus govern the establishment of a mutualistic symbiosis with endobacteria.</title>
        <authorList>
            <person name="Lastovetsky O.A."/>
            <person name="Gaspar M.L."/>
            <person name="Mondo S.J."/>
            <person name="LaButti K.M."/>
            <person name="Sandor L."/>
            <person name="Grigoriev I.V."/>
            <person name="Henry S.A."/>
            <person name="Pawlowska T.E."/>
        </authorList>
    </citation>
    <scope>NUCLEOTIDE SEQUENCE [LARGE SCALE GENOMIC DNA]</scope>
    <source>
        <strain evidence="2 3">ATCC 11559</strain>
    </source>
</reference>
<evidence type="ECO:0000256" key="1">
    <source>
        <dbReference type="SAM" id="MobiDB-lite"/>
    </source>
</evidence>
<accession>A0A1X0S8L3</accession>
<sequence length="370" mass="41925">MVSALINDTSLYCLIARFTQEEEGEKEEFEGGRGGKLEEEEEKQMNNLKHLNIRTITSGMIGLESHKVIRCGKSVSPRPSLNRRIYRAHIKNHQDASAGPLLSETCIKYIDTVIDSKTLDDFKKNIRKALAYDDEEEATFDFLEAVLKAIYLAKQDLYDGEATFNSLLIYPFLNAVCIFVADSVAETFLKSMIKQLKNSYTISDSCQYKVDGILKVYLDKEIEVALLETSSHFLSKDKAKCSFDHHKSIIGTLVMIKNIVYEYCFAITEAFSKLKVLFIHAAGTSLEYSLRRRMLDVRDEESRKSSSCVLQLKSEHEEALKKCRFRATKPSRTLKSVVKPSILKLTEEEGNMGMADLGPFYSNPTSPKAE</sequence>
<dbReference type="AlphaFoldDB" id="A0A1X0S8L3"/>